<organism evidence="2 3">
    <name type="scientific">Cirrhinus molitorella</name>
    <name type="common">mud carp</name>
    <dbReference type="NCBI Taxonomy" id="172907"/>
    <lineage>
        <taxon>Eukaryota</taxon>
        <taxon>Metazoa</taxon>
        <taxon>Chordata</taxon>
        <taxon>Craniata</taxon>
        <taxon>Vertebrata</taxon>
        <taxon>Euteleostomi</taxon>
        <taxon>Actinopterygii</taxon>
        <taxon>Neopterygii</taxon>
        <taxon>Teleostei</taxon>
        <taxon>Ostariophysi</taxon>
        <taxon>Cypriniformes</taxon>
        <taxon>Cyprinidae</taxon>
        <taxon>Labeoninae</taxon>
        <taxon>Labeonini</taxon>
        <taxon>Cirrhinus</taxon>
    </lineage>
</organism>
<sequence>MFMAMQDCREKDPEYEREIETGWETDGGGFGVGTEQTGLAQPGITVRTGTAVVAYWKRLFNLFHSSHTYTFKGIRGNRHKKSFTGQFRVTSERRAQKQDESG</sequence>
<proteinExistence type="predicted"/>
<comment type="caution">
    <text evidence="2">The sequence shown here is derived from an EMBL/GenBank/DDBJ whole genome shotgun (WGS) entry which is preliminary data.</text>
</comment>
<dbReference type="EMBL" id="JAYMGO010000007">
    <property type="protein sequence ID" value="KAL1271827.1"/>
    <property type="molecule type" value="Genomic_DNA"/>
</dbReference>
<accession>A0ABR3N4V3</accession>
<feature type="compositionally biased region" description="Basic and acidic residues" evidence="1">
    <location>
        <begin position="90"/>
        <end position="102"/>
    </location>
</feature>
<feature type="region of interest" description="Disordered" evidence="1">
    <location>
        <begin position="82"/>
        <end position="102"/>
    </location>
</feature>
<gene>
    <name evidence="2" type="ORF">QQF64_030843</name>
</gene>
<keyword evidence="3" id="KW-1185">Reference proteome</keyword>
<reference evidence="2 3" key="1">
    <citation type="submission" date="2023-09" db="EMBL/GenBank/DDBJ databases">
        <authorList>
            <person name="Wang M."/>
        </authorList>
    </citation>
    <scope>NUCLEOTIDE SEQUENCE [LARGE SCALE GENOMIC DNA]</scope>
    <source>
        <strain evidence="2">GT-2023</strain>
        <tissue evidence="2">Liver</tissue>
    </source>
</reference>
<name>A0ABR3N4V3_9TELE</name>
<evidence type="ECO:0000256" key="1">
    <source>
        <dbReference type="SAM" id="MobiDB-lite"/>
    </source>
</evidence>
<protein>
    <submittedName>
        <fullName evidence="2">Uncharacterized protein</fullName>
    </submittedName>
</protein>
<evidence type="ECO:0000313" key="2">
    <source>
        <dbReference type="EMBL" id="KAL1271827.1"/>
    </source>
</evidence>
<dbReference type="Proteomes" id="UP001558613">
    <property type="component" value="Unassembled WGS sequence"/>
</dbReference>
<evidence type="ECO:0000313" key="3">
    <source>
        <dbReference type="Proteomes" id="UP001558613"/>
    </source>
</evidence>